<organism evidence="2 3">
    <name type="scientific">Edaphosphingomonas laterariae</name>
    <dbReference type="NCBI Taxonomy" id="861865"/>
    <lineage>
        <taxon>Bacteria</taxon>
        <taxon>Pseudomonadati</taxon>
        <taxon>Pseudomonadota</taxon>
        <taxon>Alphaproteobacteria</taxon>
        <taxon>Sphingomonadales</taxon>
        <taxon>Rhizorhabdaceae</taxon>
        <taxon>Edaphosphingomonas</taxon>
    </lineage>
</organism>
<evidence type="ECO:0000313" key="2">
    <source>
        <dbReference type="EMBL" id="SNS35698.1"/>
    </source>
</evidence>
<reference evidence="3" key="1">
    <citation type="submission" date="2017-06" db="EMBL/GenBank/DDBJ databases">
        <authorList>
            <person name="Varghese N."/>
            <person name="Submissions S."/>
        </authorList>
    </citation>
    <scope>NUCLEOTIDE SEQUENCE [LARGE SCALE GENOMIC DNA]</scope>
    <source>
        <strain evidence="3">LNB2</strain>
    </source>
</reference>
<protein>
    <submittedName>
        <fullName evidence="2">Uncharacterized protein</fullName>
    </submittedName>
</protein>
<name>A0A239DUS2_9SPHN</name>
<accession>A0A239DUS2</accession>
<dbReference type="Proteomes" id="UP000198281">
    <property type="component" value="Unassembled WGS sequence"/>
</dbReference>
<dbReference type="AlphaFoldDB" id="A0A239DUS2"/>
<evidence type="ECO:0000313" key="3">
    <source>
        <dbReference type="Proteomes" id="UP000198281"/>
    </source>
</evidence>
<gene>
    <name evidence="2" type="ORF">SAMN06295912_10536</name>
</gene>
<proteinExistence type="predicted"/>
<evidence type="ECO:0000256" key="1">
    <source>
        <dbReference type="SAM" id="MobiDB-lite"/>
    </source>
</evidence>
<dbReference type="EMBL" id="FZOS01000005">
    <property type="protein sequence ID" value="SNS35698.1"/>
    <property type="molecule type" value="Genomic_DNA"/>
</dbReference>
<feature type="region of interest" description="Disordered" evidence="1">
    <location>
        <begin position="41"/>
        <end position="61"/>
    </location>
</feature>
<keyword evidence="3" id="KW-1185">Reference proteome</keyword>
<sequence length="69" mass="7826">MTRLTADFCERRALEEMEAAERAACPEAKAAHRQLAREFSSKAKALRTQGDEPRLRGPSAMLMPRAFYQ</sequence>
<dbReference type="RefSeq" id="WP_089218770.1">
    <property type="nucleotide sequence ID" value="NZ_FZOS01000005.1"/>
</dbReference>